<accession>A0A7M5V7U3</accession>
<dbReference type="Proteomes" id="UP000594262">
    <property type="component" value="Unplaced"/>
</dbReference>
<dbReference type="AlphaFoldDB" id="A0A7M5V7U3"/>
<sequence>MSSLMVEGYFRVGKKETLNPNDDLLAIPIKSVRVIRQNKRQSPIDGQILIKRALPPDMYRHHAINNPFFNPAPMDKQWSPYENILFTKKRDQSNQGETATTKKEILVYKERRNVLDDPVKPDNIILMRKKNIEGDNDGKQDRNLFGNLPSIDEKPPFVLLKRRIPPSEEKAENPDVVKLTMIRKRGPGDSHHLSGENNVFIVKESDMPRVGKRKTDLLKLVMVGESGKFGEERRNQINEAQHDILDVDIKSLQSKPVEIIITE</sequence>
<reference evidence="1" key="1">
    <citation type="submission" date="2021-01" db="UniProtKB">
        <authorList>
            <consortium name="EnsemblMetazoa"/>
        </authorList>
    </citation>
    <scope>IDENTIFICATION</scope>
</reference>
<organism evidence="1 2">
    <name type="scientific">Clytia hemisphaerica</name>
    <dbReference type="NCBI Taxonomy" id="252671"/>
    <lineage>
        <taxon>Eukaryota</taxon>
        <taxon>Metazoa</taxon>
        <taxon>Cnidaria</taxon>
        <taxon>Hydrozoa</taxon>
        <taxon>Hydroidolina</taxon>
        <taxon>Leptothecata</taxon>
        <taxon>Obeliida</taxon>
        <taxon>Clytiidae</taxon>
        <taxon>Clytia</taxon>
    </lineage>
</organism>
<dbReference type="EnsemblMetazoa" id="CLYHEMT007500.1">
    <property type="protein sequence ID" value="CLYHEMP007500.1"/>
    <property type="gene ID" value="CLYHEMG007500"/>
</dbReference>
<protein>
    <submittedName>
        <fullName evidence="1">Uncharacterized protein</fullName>
    </submittedName>
</protein>
<name>A0A7M5V7U3_9CNID</name>
<keyword evidence="2" id="KW-1185">Reference proteome</keyword>
<evidence type="ECO:0000313" key="2">
    <source>
        <dbReference type="Proteomes" id="UP000594262"/>
    </source>
</evidence>
<proteinExistence type="predicted"/>
<evidence type="ECO:0000313" key="1">
    <source>
        <dbReference type="EnsemblMetazoa" id="CLYHEMP007500.1"/>
    </source>
</evidence>